<organism evidence="1 2">
    <name type="scientific">Eschrichtius robustus</name>
    <name type="common">California gray whale</name>
    <name type="synonym">Eschrichtius gibbosus</name>
    <dbReference type="NCBI Taxonomy" id="9764"/>
    <lineage>
        <taxon>Eukaryota</taxon>
        <taxon>Metazoa</taxon>
        <taxon>Chordata</taxon>
        <taxon>Craniata</taxon>
        <taxon>Vertebrata</taxon>
        <taxon>Euteleostomi</taxon>
        <taxon>Mammalia</taxon>
        <taxon>Eutheria</taxon>
        <taxon>Laurasiatheria</taxon>
        <taxon>Artiodactyla</taxon>
        <taxon>Whippomorpha</taxon>
        <taxon>Cetacea</taxon>
        <taxon>Mysticeti</taxon>
        <taxon>Eschrichtiidae</taxon>
        <taxon>Eschrichtius</taxon>
    </lineage>
</organism>
<sequence>MAKEEHLGEWTAAAPKFTVFYPRSHTSLKAPATERVGKTTEWS</sequence>
<reference evidence="1 2" key="1">
    <citation type="submission" date="2022-11" db="EMBL/GenBank/DDBJ databases">
        <title>Whole genome sequence of Eschrichtius robustus ER-17-0199.</title>
        <authorList>
            <person name="Bruniche-Olsen A."/>
            <person name="Black A.N."/>
            <person name="Fields C.J."/>
            <person name="Walden K."/>
            <person name="Dewoody J.A."/>
        </authorList>
    </citation>
    <scope>NUCLEOTIDE SEQUENCE [LARGE SCALE GENOMIC DNA]</scope>
    <source>
        <strain evidence="1">ER-17-0199</strain>
        <tissue evidence="1">Blubber</tissue>
    </source>
</reference>
<evidence type="ECO:0000313" key="1">
    <source>
        <dbReference type="EMBL" id="KAJ8779710.1"/>
    </source>
</evidence>
<gene>
    <name evidence="1" type="ORF">J1605_012594</name>
</gene>
<protein>
    <recommendedName>
        <fullName evidence="3">40S ribosomal protein SA</fullName>
    </recommendedName>
</protein>
<accession>A0AB34GLZ1</accession>
<comment type="caution">
    <text evidence="1">The sequence shown here is derived from an EMBL/GenBank/DDBJ whole genome shotgun (WGS) entry which is preliminary data.</text>
</comment>
<dbReference type="AlphaFoldDB" id="A0AB34GLZ1"/>
<keyword evidence="2" id="KW-1185">Reference proteome</keyword>
<dbReference type="EMBL" id="JAIQCJ010002214">
    <property type="protein sequence ID" value="KAJ8779710.1"/>
    <property type="molecule type" value="Genomic_DNA"/>
</dbReference>
<name>A0AB34GLZ1_ESCRO</name>
<dbReference type="Proteomes" id="UP001159641">
    <property type="component" value="Unassembled WGS sequence"/>
</dbReference>
<proteinExistence type="predicted"/>
<evidence type="ECO:0000313" key="2">
    <source>
        <dbReference type="Proteomes" id="UP001159641"/>
    </source>
</evidence>
<evidence type="ECO:0008006" key="3">
    <source>
        <dbReference type="Google" id="ProtNLM"/>
    </source>
</evidence>